<evidence type="ECO:0000256" key="2">
    <source>
        <dbReference type="ARBA" id="ARBA00019403"/>
    </source>
</evidence>
<dbReference type="Gene3D" id="3.40.470.10">
    <property type="entry name" value="Uracil-DNA glycosylase-like domain"/>
    <property type="match status" value="1"/>
</dbReference>
<evidence type="ECO:0000313" key="11">
    <source>
        <dbReference type="Proteomes" id="UP000179145"/>
    </source>
</evidence>
<evidence type="ECO:0000256" key="3">
    <source>
        <dbReference type="ARBA" id="ARBA00022485"/>
    </source>
</evidence>
<dbReference type="STRING" id="153496.A0U89_01470"/>
<dbReference type="EMBL" id="CP014674">
    <property type="protein sequence ID" value="AOX16024.1"/>
    <property type="molecule type" value="Genomic_DNA"/>
</dbReference>
<proteinExistence type="inferred from homology"/>
<keyword evidence="11" id="KW-1185">Reference proteome</keyword>
<dbReference type="Proteomes" id="UP000179145">
    <property type="component" value="Chromosome"/>
</dbReference>
<dbReference type="KEGG" id="kba:A0U89_01470"/>
<dbReference type="RefSeq" id="WP_070401856.1">
    <property type="nucleotide sequence ID" value="NZ_BJVW01000004.1"/>
</dbReference>
<dbReference type="SUPFAM" id="SSF52141">
    <property type="entry name" value="Uracil-DNA glycosylase-like"/>
    <property type="match status" value="1"/>
</dbReference>
<evidence type="ECO:0000256" key="6">
    <source>
        <dbReference type="ARBA" id="ARBA00022801"/>
    </source>
</evidence>
<evidence type="ECO:0000256" key="7">
    <source>
        <dbReference type="ARBA" id="ARBA00023004"/>
    </source>
</evidence>
<dbReference type="InterPro" id="IPR025404">
    <property type="entry name" value="DUF4130"/>
</dbReference>
<evidence type="ECO:0000256" key="8">
    <source>
        <dbReference type="ARBA" id="ARBA00023014"/>
    </source>
</evidence>
<dbReference type="GO" id="GO:0046872">
    <property type="term" value="F:metal ion binding"/>
    <property type="evidence" value="ECO:0007669"/>
    <property type="project" value="UniProtKB-KW"/>
</dbReference>
<dbReference type="PANTHER" id="PTHR33693">
    <property type="entry name" value="TYPE-5 URACIL-DNA GLYCOSYLASE"/>
    <property type="match status" value="1"/>
</dbReference>
<dbReference type="GO" id="GO:0097506">
    <property type="term" value="F:deaminated base DNA N-glycosylase activity"/>
    <property type="evidence" value="ECO:0007669"/>
    <property type="project" value="UniProtKB-ARBA"/>
</dbReference>
<name>A0A1D8UQW3_9PROT</name>
<dbReference type="NCBIfam" id="TIGR03915">
    <property type="entry name" value="SAM_7_link_chp"/>
    <property type="match status" value="1"/>
</dbReference>
<keyword evidence="8" id="KW-0411">Iron-sulfur</keyword>
<dbReference type="NCBIfam" id="TIGR03914">
    <property type="entry name" value="UDG_fam_dom"/>
    <property type="match status" value="1"/>
</dbReference>
<evidence type="ECO:0000313" key="10">
    <source>
        <dbReference type="EMBL" id="AOX16024.1"/>
    </source>
</evidence>
<keyword evidence="7" id="KW-0408">Iron</keyword>
<evidence type="ECO:0000256" key="9">
    <source>
        <dbReference type="ARBA" id="ARBA00023204"/>
    </source>
</evidence>
<dbReference type="eggNOG" id="COG1573">
    <property type="taxonomic scope" value="Bacteria"/>
</dbReference>
<dbReference type="AlphaFoldDB" id="A0A1D8UQW3"/>
<organism evidence="10 11">
    <name type="scientific">Kozakia baliensis</name>
    <dbReference type="NCBI Taxonomy" id="153496"/>
    <lineage>
        <taxon>Bacteria</taxon>
        <taxon>Pseudomonadati</taxon>
        <taxon>Pseudomonadota</taxon>
        <taxon>Alphaproteobacteria</taxon>
        <taxon>Acetobacterales</taxon>
        <taxon>Acetobacteraceae</taxon>
        <taxon>Kozakia</taxon>
    </lineage>
</organism>
<dbReference type="InterPro" id="IPR051536">
    <property type="entry name" value="UDG_Type-4/5"/>
</dbReference>
<dbReference type="SMART" id="SM00986">
    <property type="entry name" value="UDG"/>
    <property type="match status" value="1"/>
</dbReference>
<dbReference type="SMART" id="SM00987">
    <property type="entry name" value="UreE_C"/>
    <property type="match status" value="1"/>
</dbReference>
<dbReference type="OrthoDB" id="5290748at2"/>
<evidence type="ECO:0000256" key="5">
    <source>
        <dbReference type="ARBA" id="ARBA00022763"/>
    </source>
</evidence>
<dbReference type="InterPro" id="IPR005122">
    <property type="entry name" value="Uracil-DNA_glycosylase-like"/>
</dbReference>
<dbReference type="NCBIfam" id="TIGR00758">
    <property type="entry name" value="UDG_fam4"/>
    <property type="match status" value="1"/>
</dbReference>
<reference evidence="10 11" key="1">
    <citation type="journal article" date="2016" name="Microb. Cell Fact.">
        <title>Dissection of exopolysaccharide biosynthesis in Kozakia baliensis.</title>
        <authorList>
            <person name="Brandt J.U."/>
            <person name="Jakob F."/>
            <person name="Behr J."/>
            <person name="Geissler A.J."/>
            <person name="Vogel R.F."/>
        </authorList>
    </citation>
    <scope>NUCLEOTIDE SEQUENCE [LARGE SCALE GENOMIC DNA]</scope>
    <source>
        <strain evidence="10 11">DSM 14400</strain>
    </source>
</reference>
<dbReference type="InterPro" id="IPR036895">
    <property type="entry name" value="Uracil-DNA_glycosylase-like_sf"/>
</dbReference>
<dbReference type="PANTHER" id="PTHR33693:SF9">
    <property type="entry name" value="TYPE-4 URACIL-DNA GLYCOSYLASE"/>
    <property type="match status" value="1"/>
</dbReference>
<dbReference type="CDD" id="cd10030">
    <property type="entry name" value="UDG-F4_TTUDGA_SPO1dp_like"/>
    <property type="match status" value="1"/>
</dbReference>
<comment type="similarity">
    <text evidence="1">Belongs to the uracil-DNA glycosylase (UDG) superfamily. Type 4 (UDGa) family.</text>
</comment>
<evidence type="ECO:0000256" key="4">
    <source>
        <dbReference type="ARBA" id="ARBA00022723"/>
    </source>
</evidence>
<dbReference type="Pfam" id="PF13566">
    <property type="entry name" value="DUF4130"/>
    <property type="match status" value="1"/>
</dbReference>
<accession>A0A1D8UQW3</accession>
<keyword evidence="5" id="KW-0227">DNA damage</keyword>
<sequence length="488" mass="55662">MQRVTLDPATDFDTWREHARRLALAQIPPAQIEWSRTDDTPSLFDAEPPSALPAPGPSAKLVVRPQCLRLLQSILRHNDPQRFALAYRILWRAQSEPALDLIHTDPDIAAARRMDHQIRRDAHKMKAFVRFREQPAAETPSEASVRRRFISWFEPEHYILQLVAPFFAGRFTDMDWLILTPKGSIAWNGQECLVTAKHCAKPTLNDGIDQLWHTYYRSIFNPARIKTKAMRSEMPRKYWKNLPETQLIPAMLAEAEQRVAAMAAHQVTEAPRFHHKIHARPAPRLEAPQDDWTNLRQEARQCRLCPLHCHATQLVFGEGPEQARWMMIGEQPGDQEDLQGRPFVGPAGGVLDAALAQTGLDRQEAYLTNAVKHFKFVPRGKRRIHQTPNAEEISACRTWLAREIELVRPQLLVTLGATALSALGKGKLSTLRGRFHGAPTQSYTHFATVHPSYLLRLPDPSRQAQEKKQFQQDFNAIARWLAENPRAS</sequence>
<dbReference type="GO" id="GO:0051539">
    <property type="term" value="F:4 iron, 4 sulfur cluster binding"/>
    <property type="evidence" value="ECO:0007669"/>
    <property type="project" value="UniProtKB-KW"/>
</dbReference>
<keyword evidence="4" id="KW-0479">Metal-binding</keyword>
<dbReference type="InterPro" id="IPR023875">
    <property type="entry name" value="DNA_repair_put"/>
</dbReference>
<keyword evidence="6" id="KW-0378">Hydrolase</keyword>
<dbReference type="Pfam" id="PF03167">
    <property type="entry name" value="UDG"/>
    <property type="match status" value="1"/>
</dbReference>
<gene>
    <name evidence="10" type="ORF">A0U89_01470</name>
</gene>
<protein>
    <recommendedName>
        <fullName evidence="2">Type-4 uracil-DNA glycosylase</fullName>
    </recommendedName>
</protein>
<keyword evidence="9" id="KW-0234">DNA repair</keyword>
<evidence type="ECO:0000256" key="1">
    <source>
        <dbReference type="ARBA" id="ARBA00006521"/>
    </source>
</evidence>
<dbReference type="GO" id="GO:0006281">
    <property type="term" value="P:DNA repair"/>
    <property type="evidence" value="ECO:0007669"/>
    <property type="project" value="UniProtKB-KW"/>
</dbReference>
<keyword evidence="3" id="KW-0004">4Fe-4S</keyword>
<dbReference type="InterPro" id="IPR005273">
    <property type="entry name" value="Ura-DNA_glyco_family4"/>
</dbReference>